<evidence type="ECO:0000313" key="3">
    <source>
        <dbReference type="Proteomes" id="UP000275078"/>
    </source>
</evidence>
<keyword evidence="3" id="KW-1185">Reference proteome</keyword>
<feature type="region of interest" description="Disordered" evidence="1">
    <location>
        <begin position="200"/>
        <end position="237"/>
    </location>
</feature>
<proteinExistence type="predicted"/>
<sequence length="385" mass="43155">MFQNRPSLPRIMTTSNIYRETRRNVPVLIPQSTLALPPPLIVTLLHALPTPETLLSFLLATRQAYDLYTTYRTQIQHSLVLHLIATLSDPDASLRIAKRLKKQFGYTWPKIYRLFYERRNWVLESWLGWEIYLDCLVPRPDKSNVISGTDSAVLETLAKEELAGGPTRAEFIPDLTPIFRLPLRALHRLSFPPPPPAPRNALLPLAHNGNRNTRQTSPLPEIPTTTNTSVPPAPCPQPPLPTIAARIFYLRMGYIIATRARTWQEADFILNKCRNGCIEVLDRVGAMESEVPEDELRDGGLVRAVMKNEGTQPFGSGNSHLYWSDAHTVLPHSQIASSTATAVGLTGQPEKEEPRLEGRVVWCDESWAAEMVGVEGLQLPLAGQR</sequence>
<evidence type="ECO:0000256" key="1">
    <source>
        <dbReference type="SAM" id="MobiDB-lite"/>
    </source>
</evidence>
<evidence type="ECO:0000313" key="2">
    <source>
        <dbReference type="EMBL" id="RPA85300.1"/>
    </source>
</evidence>
<protein>
    <submittedName>
        <fullName evidence="2">Uncharacterized protein</fullName>
    </submittedName>
</protein>
<feature type="compositionally biased region" description="Polar residues" evidence="1">
    <location>
        <begin position="209"/>
        <end position="230"/>
    </location>
</feature>
<organism evidence="2 3">
    <name type="scientific">Ascobolus immersus RN42</name>
    <dbReference type="NCBI Taxonomy" id="1160509"/>
    <lineage>
        <taxon>Eukaryota</taxon>
        <taxon>Fungi</taxon>
        <taxon>Dikarya</taxon>
        <taxon>Ascomycota</taxon>
        <taxon>Pezizomycotina</taxon>
        <taxon>Pezizomycetes</taxon>
        <taxon>Pezizales</taxon>
        <taxon>Ascobolaceae</taxon>
        <taxon>Ascobolus</taxon>
    </lineage>
</organism>
<accession>A0A3N4IME1</accession>
<name>A0A3N4IME1_ASCIM</name>
<dbReference type="EMBL" id="ML119654">
    <property type="protein sequence ID" value="RPA85300.1"/>
    <property type="molecule type" value="Genomic_DNA"/>
</dbReference>
<dbReference type="Proteomes" id="UP000275078">
    <property type="component" value="Unassembled WGS sequence"/>
</dbReference>
<gene>
    <name evidence="2" type="ORF">BJ508DRAFT_6605</name>
</gene>
<dbReference type="AlphaFoldDB" id="A0A3N4IME1"/>
<reference evidence="2 3" key="1">
    <citation type="journal article" date="2018" name="Nat. Ecol. Evol.">
        <title>Pezizomycetes genomes reveal the molecular basis of ectomycorrhizal truffle lifestyle.</title>
        <authorList>
            <person name="Murat C."/>
            <person name="Payen T."/>
            <person name="Noel B."/>
            <person name="Kuo A."/>
            <person name="Morin E."/>
            <person name="Chen J."/>
            <person name="Kohler A."/>
            <person name="Krizsan K."/>
            <person name="Balestrini R."/>
            <person name="Da Silva C."/>
            <person name="Montanini B."/>
            <person name="Hainaut M."/>
            <person name="Levati E."/>
            <person name="Barry K.W."/>
            <person name="Belfiori B."/>
            <person name="Cichocki N."/>
            <person name="Clum A."/>
            <person name="Dockter R.B."/>
            <person name="Fauchery L."/>
            <person name="Guy J."/>
            <person name="Iotti M."/>
            <person name="Le Tacon F."/>
            <person name="Lindquist E.A."/>
            <person name="Lipzen A."/>
            <person name="Malagnac F."/>
            <person name="Mello A."/>
            <person name="Molinier V."/>
            <person name="Miyauchi S."/>
            <person name="Poulain J."/>
            <person name="Riccioni C."/>
            <person name="Rubini A."/>
            <person name="Sitrit Y."/>
            <person name="Splivallo R."/>
            <person name="Traeger S."/>
            <person name="Wang M."/>
            <person name="Zifcakova L."/>
            <person name="Wipf D."/>
            <person name="Zambonelli A."/>
            <person name="Paolocci F."/>
            <person name="Nowrousian M."/>
            <person name="Ottonello S."/>
            <person name="Baldrian P."/>
            <person name="Spatafora J.W."/>
            <person name="Henrissat B."/>
            <person name="Nagy L.G."/>
            <person name="Aury J.M."/>
            <person name="Wincker P."/>
            <person name="Grigoriev I.V."/>
            <person name="Bonfante P."/>
            <person name="Martin F.M."/>
        </authorList>
    </citation>
    <scope>NUCLEOTIDE SEQUENCE [LARGE SCALE GENOMIC DNA]</scope>
    <source>
        <strain evidence="2 3">RN42</strain>
    </source>
</reference>